<organism evidence="1 2">
    <name type="scientific">Sporomusa sphaeroides DSM 2875</name>
    <dbReference type="NCBI Taxonomy" id="1337886"/>
    <lineage>
        <taxon>Bacteria</taxon>
        <taxon>Bacillati</taxon>
        <taxon>Bacillota</taxon>
        <taxon>Negativicutes</taxon>
        <taxon>Selenomonadales</taxon>
        <taxon>Sporomusaceae</taxon>
        <taxon>Sporomusa</taxon>
    </lineage>
</organism>
<keyword evidence="2" id="KW-1185">Reference proteome</keyword>
<proteinExistence type="predicted"/>
<reference evidence="1 2" key="1">
    <citation type="submission" date="2016-01" db="EMBL/GenBank/DDBJ databases">
        <authorList>
            <person name="Brown R."/>
        </authorList>
    </citation>
    <scope>NUCLEOTIDE SEQUENCE [LARGE SCALE GENOMIC DNA]</scope>
    <source>
        <strain evidence="1">Sporomusa sphaeroides DSM 2875</strain>
    </source>
</reference>
<dbReference type="RefSeq" id="WP_075756391.1">
    <property type="nucleotide sequence ID" value="NZ_CP146991.1"/>
</dbReference>
<accession>A0ABP2C1W7</accession>
<evidence type="ECO:0000313" key="1">
    <source>
        <dbReference type="EMBL" id="CVK18464.1"/>
    </source>
</evidence>
<sequence length="95" mass="10520">MANKKEQAPVKTERFIYCGPSLPGGLLQRHTIYKGGIPEHLKDVVEKCPGIKSLFVPPAKLQAVTTAIQSSGSLENLRYKEIQKFIQEGGLKRDV</sequence>
<evidence type="ECO:0000313" key="2">
    <source>
        <dbReference type="Proteomes" id="UP000245702"/>
    </source>
</evidence>
<gene>
    <name evidence="1" type="ORF">SSPH_01102</name>
</gene>
<protein>
    <submittedName>
        <fullName evidence="1">Uncharacterized protein</fullName>
    </submittedName>
</protein>
<comment type="caution">
    <text evidence="1">The sequence shown here is derived from an EMBL/GenBank/DDBJ whole genome shotgun (WGS) entry which is preliminary data.</text>
</comment>
<dbReference type="EMBL" id="FCOW01000004">
    <property type="protein sequence ID" value="CVK18464.1"/>
    <property type="molecule type" value="Genomic_DNA"/>
</dbReference>
<dbReference type="Proteomes" id="UP000245702">
    <property type="component" value="Unassembled WGS sequence"/>
</dbReference>
<name>A0ABP2C1W7_9FIRM</name>